<name>A0A1B6DES7_9HEMI</name>
<dbReference type="GO" id="GO:0005789">
    <property type="term" value="C:endoplasmic reticulum membrane"/>
    <property type="evidence" value="ECO:0007669"/>
    <property type="project" value="UniProtKB-SubCell"/>
</dbReference>
<comment type="subunit">
    <text evidence="10">Interacts with XIAP and BIRC7. Interacts with TRAF6 and MAP3K7; during IL-1 signaling. Identified in the TRIKA2 complex composed of MAP3K7, TAB1 and TAB2. Interacts with TRAF6 and MAPK14; these interactions allow MAPK14 autophosphorylation. Interacts with STING1; interaction takes place following cGAMP activation and promotes TAB1 recruitment to the endoplasmic reticulum, triggering MAP3K7/TAK1 activation and STING1 phosphorylation.</text>
</comment>
<accession>A0A1B6DES7</accession>
<evidence type="ECO:0000256" key="4">
    <source>
        <dbReference type="ARBA" id="ARBA00022553"/>
    </source>
</evidence>
<feature type="domain" description="PPM-type phosphatase" evidence="14">
    <location>
        <begin position="35"/>
        <end position="375"/>
    </location>
</feature>
<comment type="function">
    <text evidence="9">Key adapter protein that plays an essential role in JNK and NF-kappa-B activation and proinflammatory cytokines production in response to stimulation with TLRs and cytokines. Mechanistically, associates with the catalytic domain of MAP3K7/TAK1 to trigger MAP3K7/TAK1 autophosphorylation leading to its full activation. Similarly, associates with MAPK14 and triggers its autophosphorylation and subsequent activation. In turn, MAPK14 phosphorylates TAB1 and inhibits MAP3K7/TAK1 activation in a feedback control mechanism. Also plays a role in recruiting MAPK14 to the TAK1 complex for the phosphorylation of the TAB2 and TAB3 regulatory subunits.</text>
</comment>
<dbReference type="GO" id="GO:0008047">
    <property type="term" value="F:enzyme activator activity"/>
    <property type="evidence" value="ECO:0007669"/>
    <property type="project" value="UniProtKB-ARBA"/>
</dbReference>
<protein>
    <recommendedName>
        <fullName evidence="11">TGF-beta-activated kinase 1 and MAP3K7-binding protein 1</fullName>
    </recommendedName>
    <alternativeName>
        <fullName evidence="12">Mitogen-activated protein kinase kinase kinase 7-interacting protein 1</fullName>
    </alternativeName>
    <alternativeName>
        <fullName evidence="13">TGF-beta-activated kinase 1-binding protein 1</fullName>
    </alternativeName>
</protein>
<evidence type="ECO:0000256" key="5">
    <source>
        <dbReference type="ARBA" id="ARBA00022824"/>
    </source>
</evidence>
<evidence type="ECO:0000259" key="14">
    <source>
        <dbReference type="PROSITE" id="PS51746"/>
    </source>
</evidence>
<keyword evidence="8" id="KW-0325">Glycoprotein</keyword>
<evidence type="ECO:0000256" key="11">
    <source>
        <dbReference type="ARBA" id="ARBA00074232"/>
    </source>
</evidence>
<reference evidence="15" key="1">
    <citation type="submission" date="2015-12" db="EMBL/GenBank/DDBJ databases">
        <title>De novo transcriptome assembly of four potential Pierce s Disease insect vectors from Arizona vineyards.</title>
        <authorList>
            <person name="Tassone E.E."/>
        </authorList>
    </citation>
    <scope>NUCLEOTIDE SEQUENCE</scope>
</reference>
<dbReference type="PANTHER" id="PTHR13832:SF533">
    <property type="entry name" value="TGF-BETA-ACTIVATED KINASE 1 AND MAP3K7-BINDING PROTEIN 1"/>
    <property type="match status" value="1"/>
</dbReference>
<organism evidence="15">
    <name type="scientific">Clastoptera arizonana</name>
    <name type="common">Arizona spittle bug</name>
    <dbReference type="NCBI Taxonomy" id="38151"/>
    <lineage>
        <taxon>Eukaryota</taxon>
        <taxon>Metazoa</taxon>
        <taxon>Ecdysozoa</taxon>
        <taxon>Arthropoda</taxon>
        <taxon>Hexapoda</taxon>
        <taxon>Insecta</taxon>
        <taxon>Pterygota</taxon>
        <taxon>Neoptera</taxon>
        <taxon>Paraneoptera</taxon>
        <taxon>Hemiptera</taxon>
        <taxon>Auchenorrhyncha</taxon>
        <taxon>Cercopoidea</taxon>
        <taxon>Clastopteridae</taxon>
        <taxon>Clastoptera</taxon>
    </lineage>
</organism>
<dbReference type="FunFam" id="3.60.40.10:FF:000014">
    <property type="entry name" value="TGF-beta-activated kinase 1 and MAP3K7-binding protein 1-like"/>
    <property type="match status" value="1"/>
</dbReference>
<evidence type="ECO:0000313" key="15">
    <source>
        <dbReference type="EMBL" id="JAS24204.1"/>
    </source>
</evidence>
<evidence type="ECO:0000256" key="8">
    <source>
        <dbReference type="ARBA" id="ARBA00023180"/>
    </source>
</evidence>
<keyword evidence="4" id="KW-0597">Phosphoprotein</keyword>
<dbReference type="InterPro" id="IPR036457">
    <property type="entry name" value="PPM-type-like_dom_sf"/>
</dbReference>
<evidence type="ECO:0000256" key="3">
    <source>
        <dbReference type="ARBA" id="ARBA00022490"/>
    </source>
</evidence>
<evidence type="ECO:0000256" key="12">
    <source>
        <dbReference type="ARBA" id="ARBA00080486"/>
    </source>
</evidence>
<sequence>MPPMPTRAELPRPHHLTYQESHSWTDDLPVCRQSGVGYSTNQIYREDGYRQEEHPFEDTSFHWCLDDSTYLYGVFDGYEGSQVATFALQRLAAEVCLEQLDGKITDEEIRDVLRQAFVAVEKSYLETIDDKLAERTCLQDEIPDGLNSYEAYQKYPHLVDKLNRLNCELSCGTTAVIALIRNNRLYVANVGDSRALLCRTDENGVLRVIQLSSDHDLNNEDELLRLYNLGLDKISQGSRLGNQENTRCLGNYLVKGGYKEFEELSSATEEPVIAEPEINGGIPLDSSCRFLLLMSDGLYKSLEEATGTSADQVNKEIAQITVKEFRNQTTITGVAQAVVDKVVRIHHDMYMSEVNSEDDNRQGGRDDITLLVRKFNFNLSNALSSPSVRFNPTVNTIPAWTSSQSDAGTTENTDTVDTNSSTKMFTQSIIKPTHIKPYVDFSEFYHNVELARKEGTLPEELYF</sequence>
<keyword evidence="7" id="KW-0472">Membrane</keyword>
<dbReference type="InterPro" id="IPR015655">
    <property type="entry name" value="PP2C"/>
</dbReference>
<evidence type="ECO:0000256" key="10">
    <source>
        <dbReference type="ARBA" id="ARBA00062935"/>
    </source>
</evidence>
<dbReference type="AlphaFoldDB" id="A0A1B6DES7"/>
<dbReference type="EMBL" id="GEDC01013094">
    <property type="protein sequence ID" value="JAS24204.1"/>
    <property type="molecule type" value="Transcribed_RNA"/>
</dbReference>
<evidence type="ECO:0000256" key="7">
    <source>
        <dbReference type="ARBA" id="ARBA00023136"/>
    </source>
</evidence>
<dbReference type="Gene3D" id="3.60.40.10">
    <property type="entry name" value="PPM-type phosphatase domain"/>
    <property type="match status" value="1"/>
</dbReference>
<dbReference type="CDD" id="cd00143">
    <property type="entry name" value="PP2Cc"/>
    <property type="match status" value="1"/>
</dbReference>
<evidence type="ECO:0000256" key="9">
    <source>
        <dbReference type="ARBA" id="ARBA00057862"/>
    </source>
</evidence>
<dbReference type="SUPFAM" id="SSF81606">
    <property type="entry name" value="PP2C-like"/>
    <property type="match status" value="1"/>
</dbReference>
<comment type="subcellular location">
    <subcellularLocation>
        <location evidence="2">Cytoplasm</location>
        <location evidence="2">Cytosol</location>
    </subcellularLocation>
    <subcellularLocation>
        <location evidence="1">Endoplasmic reticulum membrane</location>
        <topology evidence="1">Peripheral membrane protein</topology>
        <orientation evidence="1">Cytoplasmic side</orientation>
    </subcellularLocation>
</comment>
<dbReference type="InterPro" id="IPR001932">
    <property type="entry name" value="PPM-type_phosphatase-like_dom"/>
</dbReference>
<dbReference type="SMART" id="SM00332">
    <property type="entry name" value="PP2Cc"/>
    <property type="match status" value="1"/>
</dbReference>
<evidence type="ECO:0000256" key="13">
    <source>
        <dbReference type="ARBA" id="ARBA00080658"/>
    </source>
</evidence>
<proteinExistence type="predicted"/>
<keyword evidence="6" id="KW-0832">Ubl conjugation</keyword>
<dbReference type="GO" id="GO:0007165">
    <property type="term" value="P:signal transduction"/>
    <property type="evidence" value="ECO:0007669"/>
    <property type="project" value="UniProtKB-ARBA"/>
</dbReference>
<dbReference type="GO" id="GO:1902533">
    <property type="term" value="P:positive regulation of intracellular signal transduction"/>
    <property type="evidence" value="ECO:0007669"/>
    <property type="project" value="UniProtKB-ARBA"/>
</dbReference>
<evidence type="ECO:0000256" key="2">
    <source>
        <dbReference type="ARBA" id="ARBA00004514"/>
    </source>
</evidence>
<dbReference type="PANTHER" id="PTHR13832">
    <property type="entry name" value="PROTEIN PHOSPHATASE 2C"/>
    <property type="match status" value="1"/>
</dbReference>
<gene>
    <name evidence="15" type="ORF">g.2741</name>
</gene>
<dbReference type="GO" id="GO:0005829">
    <property type="term" value="C:cytosol"/>
    <property type="evidence" value="ECO:0007669"/>
    <property type="project" value="UniProtKB-SubCell"/>
</dbReference>
<dbReference type="PROSITE" id="PS51746">
    <property type="entry name" value="PPM_2"/>
    <property type="match status" value="1"/>
</dbReference>
<evidence type="ECO:0000256" key="1">
    <source>
        <dbReference type="ARBA" id="ARBA00004397"/>
    </source>
</evidence>
<dbReference type="Pfam" id="PF00481">
    <property type="entry name" value="PP2C"/>
    <property type="match status" value="1"/>
</dbReference>
<keyword evidence="3" id="KW-0963">Cytoplasm</keyword>
<dbReference type="GO" id="GO:0004722">
    <property type="term" value="F:protein serine/threonine phosphatase activity"/>
    <property type="evidence" value="ECO:0007669"/>
    <property type="project" value="InterPro"/>
</dbReference>
<evidence type="ECO:0000256" key="6">
    <source>
        <dbReference type="ARBA" id="ARBA00022843"/>
    </source>
</evidence>
<keyword evidence="5" id="KW-0256">Endoplasmic reticulum</keyword>